<evidence type="ECO:0000313" key="2">
    <source>
        <dbReference type="Proteomes" id="UP000596074"/>
    </source>
</evidence>
<protein>
    <submittedName>
        <fullName evidence="1">Hpt domain-containing protein</fullName>
    </submittedName>
</protein>
<dbReference type="PANTHER" id="PTHR28242:SF52">
    <property type="entry name" value="PHOSPHORELAY INTERMEDIATE PROTEIN YPD1"/>
    <property type="match status" value="1"/>
</dbReference>
<dbReference type="InterPro" id="IPR036641">
    <property type="entry name" value="HPT_dom_sf"/>
</dbReference>
<dbReference type="AlphaFoldDB" id="A0A9E8JQ51"/>
<evidence type="ECO:0000313" key="1">
    <source>
        <dbReference type="EMBL" id="QQD24688.1"/>
    </source>
</evidence>
<organism evidence="1 2">
    <name type="scientific">Venatoribacter cucullus</name>
    <dbReference type="NCBI Taxonomy" id="2661630"/>
    <lineage>
        <taxon>Bacteria</taxon>
        <taxon>Pseudomonadati</taxon>
        <taxon>Pseudomonadota</taxon>
        <taxon>Gammaproteobacteria</taxon>
        <taxon>Oceanospirillales</taxon>
        <taxon>Oceanospirillaceae</taxon>
        <taxon>Venatoribacter</taxon>
    </lineage>
</organism>
<gene>
    <name evidence="1" type="ORF">GJQ55_09550</name>
</gene>
<dbReference type="EMBL" id="CP046056">
    <property type="protein sequence ID" value="QQD24688.1"/>
    <property type="molecule type" value="Genomic_DNA"/>
</dbReference>
<dbReference type="InterPro" id="IPR008207">
    <property type="entry name" value="Sig_transdc_His_kin_Hpt_dom"/>
</dbReference>
<dbReference type="Gene3D" id="1.20.120.160">
    <property type="entry name" value="HPT domain"/>
    <property type="match status" value="1"/>
</dbReference>
<sequence>MALTDHFDNTALRFLYDMMAEDFPLLVTLFCQDADERLPRLQQALTAGDCAAVASLAHSFKGAAANISAIRLTNMLQQLEDAGRAGHLGGTLVLLDAVEQEYCQVRDCLQALVNKTGPVFAEL</sequence>
<keyword evidence="2" id="KW-1185">Reference proteome</keyword>
<reference evidence="1 2" key="1">
    <citation type="submission" date="2019-11" db="EMBL/GenBank/DDBJ databases">
        <title>Venatorbacter sp. nov. a predator of Campylobacter and other Gram-negative bacteria.</title>
        <authorList>
            <person name="Saeedi A."/>
            <person name="Cummings N.J."/>
            <person name="Connerton I.F."/>
            <person name="Connerton P.L."/>
        </authorList>
    </citation>
    <scope>NUCLEOTIDE SEQUENCE [LARGE SCALE GENOMIC DNA]</scope>
    <source>
        <strain evidence="1">XL5</strain>
    </source>
</reference>
<dbReference type="PANTHER" id="PTHR28242">
    <property type="entry name" value="PHOSPHORELAY INTERMEDIATE PROTEIN YPD1"/>
    <property type="match status" value="1"/>
</dbReference>
<proteinExistence type="predicted"/>
<dbReference type="GO" id="GO:0000160">
    <property type="term" value="P:phosphorelay signal transduction system"/>
    <property type="evidence" value="ECO:0007669"/>
    <property type="project" value="InterPro"/>
</dbReference>
<dbReference type="SUPFAM" id="SSF47226">
    <property type="entry name" value="Histidine-containing phosphotransfer domain, HPT domain"/>
    <property type="match status" value="1"/>
</dbReference>
<dbReference type="InterPro" id="IPR045871">
    <property type="entry name" value="AHP1-5/YPD1"/>
</dbReference>
<dbReference type="GO" id="GO:0009927">
    <property type="term" value="F:histidine phosphotransfer kinase activity"/>
    <property type="evidence" value="ECO:0007669"/>
    <property type="project" value="InterPro"/>
</dbReference>
<dbReference type="Pfam" id="PF01627">
    <property type="entry name" value="Hpt"/>
    <property type="match status" value="1"/>
</dbReference>
<dbReference type="SMART" id="SM00073">
    <property type="entry name" value="HPT"/>
    <property type="match status" value="1"/>
</dbReference>
<dbReference type="CDD" id="cd00088">
    <property type="entry name" value="HPT"/>
    <property type="match status" value="1"/>
</dbReference>
<dbReference type="GO" id="GO:0005737">
    <property type="term" value="C:cytoplasm"/>
    <property type="evidence" value="ECO:0007669"/>
    <property type="project" value="TreeGrafter"/>
</dbReference>
<dbReference type="GO" id="GO:0043424">
    <property type="term" value="F:protein histidine kinase binding"/>
    <property type="evidence" value="ECO:0007669"/>
    <property type="project" value="InterPro"/>
</dbReference>
<name>A0A9E8JQ51_9GAMM</name>
<dbReference type="Proteomes" id="UP000596074">
    <property type="component" value="Chromosome"/>
</dbReference>
<dbReference type="KEGG" id="vcw:GJQ55_09550"/>
<dbReference type="PROSITE" id="PS50894">
    <property type="entry name" value="HPT"/>
    <property type="match status" value="1"/>
</dbReference>
<dbReference type="RefSeq" id="WP_228344748.1">
    <property type="nucleotide sequence ID" value="NZ_CP045550.1"/>
</dbReference>
<accession>A0A9E8JQ51</accession>